<evidence type="ECO:0000313" key="2">
    <source>
        <dbReference type="Proteomes" id="UP001235094"/>
    </source>
</evidence>
<evidence type="ECO:0000313" key="1">
    <source>
        <dbReference type="EMBL" id="MDQ0509493.1"/>
    </source>
</evidence>
<comment type="caution">
    <text evidence="1">The sequence shown here is derived from an EMBL/GenBank/DDBJ whole genome shotgun (WGS) entry which is preliminary data.</text>
</comment>
<organism evidence="1 2">
    <name type="scientific">Ancylobacter amanitiformis</name>
    <dbReference type="NCBI Taxonomy" id="217069"/>
    <lineage>
        <taxon>Bacteria</taxon>
        <taxon>Pseudomonadati</taxon>
        <taxon>Pseudomonadota</taxon>
        <taxon>Alphaproteobacteria</taxon>
        <taxon>Hyphomicrobiales</taxon>
        <taxon>Xanthobacteraceae</taxon>
        <taxon>Ancylobacter</taxon>
    </lineage>
</organism>
<name>A0ABU0LLE4_9HYPH</name>
<dbReference type="RefSeq" id="WP_306888178.1">
    <property type="nucleotide sequence ID" value="NZ_JAUSVR010000001.1"/>
</dbReference>
<proteinExistence type="predicted"/>
<protein>
    <submittedName>
        <fullName evidence="1">Uncharacterized protein</fullName>
    </submittedName>
</protein>
<gene>
    <name evidence="1" type="ORF">QOZ99_000370</name>
</gene>
<dbReference type="EMBL" id="JAUSVR010000001">
    <property type="protein sequence ID" value="MDQ0509493.1"/>
    <property type="molecule type" value="Genomic_DNA"/>
</dbReference>
<dbReference type="Proteomes" id="UP001235094">
    <property type="component" value="Unassembled WGS sequence"/>
</dbReference>
<sequence length="234" mass="24716">MSIAGAASAQTPGWSQPFGSAYTGGIYVSPQDSSFAAPAIYRSFGPPAAMGEMAVSRICTHDFRDIEALKSLYREQSTAPGVTIDAPKTFGASLTGLDLKVAQVGGQYESANSAKLSTGQLKVYSADDTVASDVLKAIGSGCRDLIAKHLKAGRAVFIAGQAIQAKEFKVAFVKGKKGSITVKCLLPLFCPSGSLSGDRQFNESRSTADYVTFMLVPAEIDTNRVMLTRRDVGR</sequence>
<accession>A0ABU0LLE4</accession>
<keyword evidence="2" id="KW-1185">Reference proteome</keyword>
<reference evidence="1 2" key="1">
    <citation type="submission" date="2023-07" db="EMBL/GenBank/DDBJ databases">
        <title>Genomic Encyclopedia of Type Strains, Phase IV (KMG-IV): sequencing the most valuable type-strain genomes for metagenomic binning, comparative biology and taxonomic classification.</title>
        <authorList>
            <person name="Goeker M."/>
        </authorList>
    </citation>
    <scope>NUCLEOTIDE SEQUENCE [LARGE SCALE GENOMIC DNA]</scope>
    <source>
        <strain evidence="1 2">DSM 15561</strain>
    </source>
</reference>